<protein>
    <submittedName>
        <fullName evidence="1">Vegetative incompatibility protein HET-E-1</fullName>
    </submittedName>
</protein>
<sequence>MRLINTSTLALEEFFGDSVPPYAILSHTWGPEEVTFQDWQDLAKAREKKGFRKIELGQNASPGPGAGKAPRKLAEAINSMFAWYRDAHVCYAFLSDVTEADDPGRGIQQGDAASQALPKPVVHARLDSPGTPRPPPRQVLFFSREYRPAIDETSRPVPYSMTNFGLSIQLPILWLSQLPAFATKV</sequence>
<reference evidence="1 2" key="1">
    <citation type="submission" date="2018-11" db="EMBL/GenBank/DDBJ databases">
        <title>Genome sequence and assembly of Colletotrichum spinosum.</title>
        <authorList>
            <person name="Gan P."/>
            <person name="Shirasu K."/>
        </authorList>
    </citation>
    <scope>NUCLEOTIDE SEQUENCE [LARGE SCALE GENOMIC DNA]</scope>
    <source>
        <strain evidence="1 2">CBS 515.97</strain>
    </source>
</reference>
<comment type="caution">
    <text evidence="1">The sequence shown here is derived from an EMBL/GenBank/DDBJ whole genome shotgun (WGS) entry which is preliminary data.</text>
</comment>
<organism evidence="1 2">
    <name type="scientific">Colletotrichum spinosum</name>
    <dbReference type="NCBI Taxonomy" id="1347390"/>
    <lineage>
        <taxon>Eukaryota</taxon>
        <taxon>Fungi</taxon>
        <taxon>Dikarya</taxon>
        <taxon>Ascomycota</taxon>
        <taxon>Pezizomycotina</taxon>
        <taxon>Sordariomycetes</taxon>
        <taxon>Hypocreomycetidae</taxon>
        <taxon>Glomerellales</taxon>
        <taxon>Glomerellaceae</taxon>
        <taxon>Colletotrichum</taxon>
        <taxon>Colletotrichum orbiculare species complex</taxon>
    </lineage>
</organism>
<accession>A0A4R8QDI1</accession>
<dbReference type="AlphaFoldDB" id="A0A4R8QDI1"/>
<name>A0A4R8QDI1_9PEZI</name>
<dbReference type="EMBL" id="QAPG01000090">
    <property type="protein sequence ID" value="TDZ31943.1"/>
    <property type="molecule type" value="Genomic_DNA"/>
</dbReference>
<evidence type="ECO:0000313" key="2">
    <source>
        <dbReference type="Proteomes" id="UP000295083"/>
    </source>
</evidence>
<dbReference type="Proteomes" id="UP000295083">
    <property type="component" value="Unassembled WGS sequence"/>
</dbReference>
<evidence type="ECO:0000313" key="1">
    <source>
        <dbReference type="EMBL" id="TDZ31943.1"/>
    </source>
</evidence>
<gene>
    <name evidence="1" type="ORF">C8035_v000920</name>
</gene>
<proteinExistence type="predicted"/>
<dbReference type="PANTHER" id="PTHR10622">
    <property type="entry name" value="HET DOMAIN-CONTAINING PROTEIN"/>
    <property type="match status" value="1"/>
</dbReference>
<dbReference type="PANTHER" id="PTHR10622:SF10">
    <property type="entry name" value="HET DOMAIN-CONTAINING PROTEIN"/>
    <property type="match status" value="1"/>
</dbReference>
<keyword evidence="2" id="KW-1185">Reference proteome</keyword>